<evidence type="ECO:0008006" key="3">
    <source>
        <dbReference type="Google" id="ProtNLM"/>
    </source>
</evidence>
<dbReference type="RefSeq" id="WP_068347683.1">
    <property type="nucleotide sequence ID" value="NZ_JFHK01000015.1"/>
</dbReference>
<dbReference type="Pfam" id="PF16256">
    <property type="entry name" value="DUF4911"/>
    <property type="match status" value="1"/>
</dbReference>
<evidence type="ECO:0000313" key="1">
    <source>
        <dbReference type="EMBL" id="OAA30050.1"/>
    </source>
</evidence>
<sequence length="84" mass="9722">MKENEQTPKEYDLYLKIARPDIHVLCYIAEAEDNLMNIRHTTEEGYLKVIVPGDLLQEALNFLDSIKNVINLEVVEIRENPGHT</sequence>
<dbReference type="InterPro" id="IPR032587">
    <property type="entry name" value="DUF4911"/>
</dbReference>
<keyword evidence="2" id="KW-1185">Reference proteome</keyword>
<comment type="caution">
    <text evidence="1">The sequence shown here is derived from an EMBL/GenBank/DDBJ whole genome shotgun (WGS) entry which is preliminary data.</text>
</comment>
<evidence type="ECO:0000313" key="2">
    <source>
        <dbReference type="Proteomes" id="UP000077339"/>
    </source>
</evidence>
<dbReference type="PATRIC" id="fig|1453497.3.peg.136"/>
<dbReference type="EMBL" id="JFHK01000015">
    <property type="protein sequence ID" value="OAA30050.1"/>
    <property type="molecule type" value="Genomic_DNA"/>
</dbReference>
<accession>A0A176K0Q7</accession>
<organism evidence="1 2">
    <name type="scientific">Kosmotoga arenicorallina S304</name>
    <dbReference type="NCBI Taxonomy" id="1453497"/>
    <lineage>
        <taxon>Bacteria</taxon>
        <taxon>Thermotogati</taxon>
        <taxon>Thermotogota</taxon>
        <taxon>Thermotogae</taxon>
        <taxon>Kosmotogales</taxon>
        <taxon>Kosmotogaceae</taxon>
        <taxon>Kosmotoga</taxon>
    </lineage>
</organism>
<dbReference type="AlphaFoldDB" id="A0A176K0Q7"/>
<reference evidence="1 2" key="1">
    <citation type="submission" date="2014-02" db="EMBL/GenBank/DDBJ databases">
        <title>Kosmotoga genome sequencing.</title>
        <authorList>
            <person name="Pollo S.M."/>
            <person name="Charchuk R."/>
            <person name="Nesbo C.L."/>
        </authorList>
    </citation>
    <scope>NUCLEOTIDE SEQUENCE [LARGE SCALE GENOMIC DNA]</scope>
    <source>
        <strain evidence="1 2">S304</strain>
    </source>
</reference>
<dbReference type="Proteomes" id="UP000077339">
    <property type="component" value="Unassembled WGS sequence"/>
</dbReference>
<dbReference type="OrthoDB" id="47120at2"/>
<gene>
    <name evidence="1" type="ORF">AT15_00625</name>
</gene>
<dbReference type="STRING" id="1453497.AT15_00625"/>
<proteinExistence type="predicted"/>
<protein>
    <recommendedName>
        <fullName evidence="3">DUF4911 domain-containing protein</fullName>
    </recommendedName>
</protein>
<name>A0A176K0Q7_9BACT</name>